<dbReference type="Proteomes" id="UP000237968">
    <property type="component" value="Unassembled WGS sequence"/>
</dbReference>
<organism evidence="1 2">
    <name type="scientific">Enhygromyxa salina</name>
    <dbReference type="NCBI Taxonomy" id="215803"/>
    <lineage>
        <taxon>Bacteria</taxon>
        <taxon>Pseudomonadati</taxon>
        <taxon>Myxococcota</taxon>
        <taxon>Polyangia</taxon>
        <taxon>Nannocystales</taxon>
        <taxon>Nannocystaceae</taxon>
        <taxon>Enhygromyxa</taxon>
    </lineage>
</organism>
<name>A0A2S9YAN8_9BACT</name>
<sequence length="440" mass="47320">MFRHDRANRVNLQLVLAAPLAVMLGGCAEEEELGDICEWVFDPGECGVAETGDEEEGQDDYPGCTLAADGHVRTVFQCNGSFEASIAFNTLLGDCAQTLGDPEWCDEVHHFGAFEEPYEMPAVMACCDVESPPEMDDVVRYCGSDMVEQICRSVPTRIQNLIDDGAFPVGENQAQKLQNWLAGHQQSCFEALYEPTDTPGKIAPASWLVNDGKNGAWSNLKGFTITLKYAQVDSASLPEDENGYLSCTDNDFNNTEIFEEAVPLSPGINSVTHLAESSSGSIMGPKLFGGQVFGVGSFASLASGCVPPWCSLLEITQDGPGGFWTLEELELYGDGTVSMTNGSATILVDRAAIRLYQVGRGVTRAGRSGAQIHAIPAGEAHFVFSGVGGAAIYDVRWGTNVSAITAREDGGGWILDSFVVEHRDSDGESWIITVPQTTWE</sequence>
<accession>A0A2S9YAN8</accession>
<evidence type="ECO:0000313" key="1">
    <source>
        <dbReference type="EMBL" id="PRQ02165.1"/>
    </source>
</evidence>
<dbReference type="AlphaFoldDB" id="A0A2S9YAN8"/>
<evidence type="ECO:0008006" key="3">
    <source>
        <dbReference type="Google" id="ProtNLM"/>
    </source>
</evidence>
<keyword evidence="2" id="KW-1185">Reference proteome</keyword>
<reference evidence="1 2" key="1">
    <citation type="submission" date="2018-03" db="EMBL/GenBank/DDBJ databases">
        <title>Draft Genome Sequences of the Obligatory Marine Myxobacteria Enhygromyxa salina SWB005.</title>
        <authorList>
            <person name="Poehlein A."/>
            <person name="Moghaddam J.A."/>
            <person name="Harms H."/>
            <person name="Alanjari M."/>
            <person name="Koenig G.M."/>
            <person name="Daniel R."/>
            <person name="Schaeberle T.F."/>
        </authorList>
    </citation>
    <scope>NUCLEOTIDE SEQUENCE [LARGE SCALE GENOMIC DNA]</scope>
    <source>
        <strain evidence="1 2">SWB005</strain>
    </source>
</reference>
<proteinExistence type="predicted"/>
<comment type="caution">
    <text evidence="1">The sequence shown here is derived from an EMBL/GenBank/DDBJ whole genome shotgun (WGS) entry which is preliminary data.</text>
</comment>
<dbReference type="PROSITE" id="PS51257">
    <property type="entry name" value="PROKAR_LIPOPROTEIN"/>
    <property type="match status" value="1"/>
</dbReference>
<dbReference type="EMBL" id="PVNK01000127">
    <property type="protein sequence ID" value="PRQ02165.1"/>
    <property type="molecule type" value="Genomic_DNA"/>
</dbReference>
<gene>
    <name evidence="1" type="ORF">ENSA5_26240</name>
</gene>
<evidence type="ECO:0000313" key="2">
    <source>
        <dbReference type="Proteomes" id="UP000237968"/>
    </source>
</evidence>
<protein>
    <recommendedName>
        <fullName evidence="3">Lipoprotein</fullName>
    </recommendedName>
</protein>